<evidence type="ECO:0000313" key="1">
    <source>
        <dbReference type="EMBL" id="EHM54334.1"/>
    </source>
</evidence>
<sequence length="50" mass="5176">MARVVYPPSPHIVQNSRELSVKGASAPPFIGGLPLTGGPGCSIFQRRDGG</sequence>
<organism evidence="1 2">
    <name type="scientific">Flavonifractor plautii ATCC 29863</name>
    <dbReference type="NCBI Taxonomy" id="411475"/>
    <lineage>
        <taxon>Bacteria</taxon>
        <taxon>Bacillati</taxon>
        <taxon>Bacillota</taxon>
        <taxon>Clostridia</taxon>
        <taxon>Eubacteriales</taxon>
        <taxon>Oscillospiraceae</taxon>
        <taxon>Flavonifractor</taxon>
    </lineage>
</organism>
<reference evidence="1 2" key="1">
    <citation type="submission" date="2011-08" db="EMBL/GenBank/DDBJ databases">
        <authorList>
            <person name="Weinstock G."/>
            <person name="Sodergren E."/>
            <person name="Clifton S."/>
            <person name="Fulton L."/>
            <person name="Fulton B."/>
            <person name="Courtney L."/>
            <person name="Fronick C."/>
            <person name="Harrison M."/>
            <person name="Strong C."/>
            <person name="Farmer C."/>
            <person name="Delahaunty K."/>
            <person name="Markovic C."/>
            <person name="Hall O."/>
            <person name="Minx P."/>
            <person name="Tomlinson C."/>
            <person name="Mitreva M."/>
            <person name="Hou S."/>
            <person name="Chen J."/>
            <person name="Wollam A."/>
            <person name="Pepin K.H."/>
            <person name="Johnson M."/>
            <person name="Bhonagiri V."/>
            <person name="Zhang X."/>
            <person name="Suruliraj S."/>
            <person name="Warren W."/>
            <person name="Chinwalla A."/>
            <person name="Mardis E.R."/>
            <person name="Wilson R.K."/>
        </authorList>
    </citation>
    <scope>NUCLEOTIDE SEQUENCE [LARGE SCALE GENOMIC DNA]</scope>
    <source>
        <strain evidence="1 2">ATCC 29863</strain>
    </source>
</reference>
<dbReference type="Proteomes" id="UP000004459">
    <property type="component" value="Unassembled WGS sequence"/>
</dbReference>
<dbReference type="EMBL" id="AGCK01000041">
    <property type="protein sequence ID" value="EHM54334.1"/>
    <property type="molecule type" value="Genomic_DNA"/>
</dbReference>
<protein>
    <submittedName>
        <fullName evidence="1">Uncharacterized protein</fullName>
    </submittedName>
</protein>
<gene>
    <name evidence="1" type="ORF">HMPREF0372_00604</name>
</gene>
<proteinExistence type="predicted"/>
<comment type="caution">
    <text evidence="1">The sequence shown here is derived from an EMBL/GenBank/DDBJ whole genome shotgun (WGS) entry which is preliminary data.</text>
</comment>
<evidence type="ECO:0000313" key="2">
    <source>
        <dbReference type="Proteomes" id="UP000004459"/>
    </source>
</evidence>
<dbReference type="AlphaFoldDB" id="G9YM83"/>
<accession>G9YM83</accession>
<name>G9YM83_FLAPL</name>
<dbReference type="HOGENOM" id="CLU_3118095_0_0_9"/>